<feature type="transmembrane region" description="Helical" evidence="1">
    <location>
        <begin position="143"/>
        <end position="162"/>
    </location>
</feature>
<feature type="transmembrane region" description="Helical" evidence="1">
    <location>
        <begin position="194"/>
        <end position="215"/>
    </location>
</feature>
<gene>
    <name evidence="2" type="ORF">FYJ78_06540</name>
</gene>
<dbReference type="InterPro" id="IPR012507">
    <property type="entry name" value="YibE_F"/>
</dbReference>
<organism evidence="2 3">
    <name type="scientific">Selenomonas montiformis</name>
    <dbReference type="NCBI Taxonomy" id="2652285"/>
    <lineage>
        <taxon>Bacteria</taxon>
        <taxon>Bacillati</taxon>
        <taxon>Bacillota</taxon>
        <taxon>Negativicutes</taxon>
        <taxon>Selenomonadales</taxon>
        <taxon>Selenomonadaceae</taxon>
        <taxon>Selenomonas</taxon>
    </lineage>
</organism>
<dbReference type="PANTHER" id="PTHR41771:SF1">
    <property type="entry name" value="MEMBRANE PROTEIN"/>
    <property type="match status" value="1"/>
</dbReference>
<evidence type="ECO:0000256" key="1">
    <source>
        <dbReference type="SAM" id="Phobius"/>
    </source>
</evidence>
<keyword evidence="1" id="KW-1133">Transmembrane helix</keyword>
<dbReference type="AlphaFoldDB" id="A0A6I2UZZ0"/>
<accession>A0A6I2UZZ0</accession>
<dbReference type="RefSeq" id="WP_154620608.1">
    <property type="nucleotide sequence ID" value="NZ_VUNL01000006.1"/>
</dbReference>
<name>A0A6I2UZZ0_9FIRM</name>
<sequence length="254" mass="27398">MKHIGKRLGLLLILCLTAAALWSLNSGIDKPALVNTEGRSFERAEVVQVLRDNRQENGSRIGDQIVLLRLADGAQETANCPNGMLFGAVCEPGMPVVAMSSRAGSLVTYTVYSYDRTLRVLGFIAFFCFLLSLVGGRRGIRSVAALLSTFLLFLFLFLPLLMHGIAPIPAAMVTAGLILLLTVWLVCGWSRQAAAAAGGAFGGVFFAGLSAVAFGESAHLSGYDMRINAYEPHGIRIYRRFCYVKSSKIVLFSA</sequence>
<feature type="transmembrane region" description="Helical" evidence="1">
    <location>
        <begin position="168"/>
        <end position="187"/>
    </location>
</feature>
<dbReference type="PANTHER" id="PTHR41771">
    <property type="entry name" value="MEMBRANE PROTEIN-RELATED"/>
    <property type="match status" value="1"/>
</dbReference>
<evidence type="ECO:0000313" key="3">
    <source>
        <dbReference type="Proteomes" id="UP000430222"/>
    </source>
</evidence>
<dbReference type="EMBL" id="VUNL01000006">
    <property type="protein sequence ID" value="MSV24846.1"/>
    <property type="molecule type" value="Genomic_DNA"/>
</dbReference>
<protein>
    <submittedName>
        <fullName evidence="2">YibE/F family protein</fullName>
    </submittedName>
</protein>
<evidence type="ECO:0000313" key="2">
    <source>
        <dbReference type="EMBL" id="MSV24846.1"/>
    </source>
</evidence>
<feature type="transmembrane region" description="Helical" evidence="1">
    <location>
        <begin position="118"/>
        <end position="136"/>
    </location>
</feature>
<reference evidence="2 3" key="1">
    <citation type="submission" date="2019-08" db="EMBL/GenBank/DDBJ databases">
        <title>In-depth cultivation of the pig gut microbiome towards novel bacterial diversity and tailored functional studies.</title>
        <authorList>
            <person name="Wylensek D."/>
            <person name="Hitch T.C.A."/>
            <person name="Clavel T."/>
        </authorList>
    </citation>
    <scope>NUCLEOTIDE SEQUENCE [LARGE SCALE GENOMIC DNA]</scope>
    <source>
        <strain evidence="3">WCA-380-WT-3B3</strain>
    </source>
</reference>
<proteinExistence type="predicted"/>
<keyword evidence="1" id="KW-0812">Transmembrane</keyword>
<dbReference type="Pfam" id="PF07907">
    <property type="entry name" value="YibE_F"/>
    <property type="match status" value="1"/>
</dbReference>
<dbReference type="Proteomes" id="UP000430222">
    <property type="component" value="Unassembled WGS sequence"/>
</dbReference>
<comment type="caution">
    <text evidence="2">The sequence shown here is derived from an EMBL/GenBank/DDBJ whole genome shotgun (WGS) entry which is preliminary data.</text>
</comment>
<keyword evidence="1" id="KW-0472">Membrane</keyword>
<keyword evidence="3" id="KW-1185">Reference proteome</keyword>